<dbReference type="Pfam" id="PF20151">
    <property type="entry name" value="DUF6533"/>
    <property type="match status" value="1"/>
</dbReference>
<dbReference type="InParanoid" id="A0A0D0DSF0"/>
<reference evidence="4" key="2">
    <citation type="submission" date="2015-01" db="EMBL/GenBank/DDBJ databases">
        <title>Evolutionary Origins and Diversification of the Mycorrhizal Mutualists.</title>
        <authorList>
            <consortium name="DOE Joint Genome Institute"/>
            <consortium name="Mycorrhizal Genomics Consortium"/>
            <person name="Kohler A."/>
            <person name="Kuo A."/>
            <person name="Nagy L.G."/>
            <person name="Floudas D."/>
            <person name="Copeland A."/>
            <person name="Barry K.W."/>
            <person name="Cichocki N."/>
            <person name="Veneault-Fourrey C."/>
            <person name="LaButti K."/>
            <person name="Lindquist E.A."/>
            <person name="Lipzen A."/>
            <person name="Lundell T."/>
            <person name="Morin E."/>
            <person name="Murat C."/>
            <person name="Riley R."/>
            <person name="Ohm R."/>
            <person name="Sun H."/>
            <person name="Tunlid A."/>
            <person name="Henrissat B."/>
            <person name="Grigoriev I.V."/>
            <person name="Hibbett D.S."/>
            <person name="Martin F."/>
        </authorList>
    </citation>
    <scope>NUCLEOTIDE SEQUENCE [LARGE SCALE GENOMIC DNA]</scope>
    <source>
        <strain evidence="4">Ve08.2h10</strain>
    </source>
</reference>
<feature type="domain" description="DUF6533" evidence="2">
    <location>
        <begin position="17"/>
        <end position="58"/>
    </location>
</feature>
<proteinExistence type="predicted"/>
<dbReference type="EMBL" id="KN825438">
    <property type="protein sequence ID" value="KIK91021.1"/>
    <property type="molecule type" value="Genomic_DNA"/>
</dbReference>
<dbReference type="OrthoDB" id="2638860at2759"/>
<dbReference type="Proteomes" id="UP000054538">
    <property type="component" value="Unassembled WGS sequence"/>
</dbReference>
<organism evidence="3 4">
    <name type="scientific">Paxillus rubicundulus Ve08.2h10</name>
    <dbReference type="NCBI Taxonomy" id="930991"/>
    <lineage>
        <taxon>Eukaryota</taxon>
        <taxon>Fungi</taxon>
        <taxon>Dikarya</taxon>
        <taxon>Basidiomycota</taxon>
        <taxon>Agaricomycotina</taxon>
        <taxon>Agaricomycetes</taxon>
        <taxon>Agaricomycetidae</taxon>
        <taxon>Boletales</taxon>
        <taxon>Paxilineae</taxon>
        <taxon>Paxillaceae</taxon>
        <taxon>Paxillus</taxon>
    </lineage>
</organism>
<feature type="transmembrane region" description="Helical" evidence="1">
    <location>
        <begin position="151"/>
        <end position="171"/>
    </location>
</feature>
<protein>
    <recommendedName>
        <fullName evidence="2">DUF6533 domain-containing protein</fullName>
    </recommendedName>
</protein>
<feature type="transmembrane region" description="Helical" evidence="1">
    <location>
        <begin position="118"/>
        <end position="139"/>
    </location>
</feature>
<evidence type="ECO:0000256" key="1">
    <source>
        <dbReference type="SAM" id="Phobius"/>
    </source>
</evidence>
<dbReference type="HOGENOM" id="CLU_035509_18_0_1"/>
<name>A0A0D0DSF0_9AGAM</name>
<gene>
    <name evidence="3" type="ORF">PAXRUDRAFT_652281</name>
</gene>
<reference evidence="3 4" key="1">
    <citation type="submission" date="2014-04" db="EMBL/GenBank/DDBJ databases">
        <authorList>
            <consortium name="DOE Joint Genome Institute"/>
            <person name="Kuo A."/>
            <person name="Kohler A."/>
            <person name="Jargeat P."/>
            <person name="Nagy L.G."/>
            <person name="Floudas D."/>
            <person name="Copeland A."/>
            <person name="Barry K.W."/>
            <person name="Cichocki N."/>
            <person name="Veneault-Fourrey C."/>
            <person name="LaButti K."/>
            <person name="Lindquist E.A."/>
            <person name="Lipzen A."/>
            <person name="Lundell T."/>
            <person name="Morin E."/>
            <person name="Murat C."/>
            <person name="Sun H."/>
            <person name="Tunlid A."/>
            <person name="Henrissat B."/>
            <person name="Grigoriev I.V."/>
            <person name="Hibbett D.S."/>
            <person name="Martin F."/>
            <person name="Nordberg H.P."/>
            <person name="Cantor M.N."/>
            <person name="Hua S.X."/>
        </authorList>
    </citation>
    <scope>NUCLEOTIDE SEQUENCE [LARGE SCALE GENOMIC DNA]</scope>
    <source>
        <strain evidence="3 4">Ve08.2h10</strain>
    </source>
</reference>
<evidence type="ECO:0000313" key="4">
    <source>
        <dbReference type="Proteomes" id="UP000054538"/>
    </source>
</evidence>
<evidence type="ECO:0000313" key="3">
    <source>
        <dbReference type="EMBL" id="KIK91021.1"/>
    </source>
</evidence>
<feature type="transmembrane region" description="Helical" evidence="1">
    <location>
        <begin position="87"/>
        <end position="112"/>
    </location>
</feature>
<dbReference type="InterPro" id="IPR045340">
    <property type="entry name" value="DUF6533"/>
</dbReference>
<keyword evidence="1" id="KW-0812">Transmembrane</keyword>
<keyword evidence="1" id="KW-1133">Transmembrane helix</keyword>
<dbReference type="AlphaFoldDB" id="A0A0D0DSF0"/>
<evidence type="ECO:0000259" key="2">
    <source>
        <dbReference type="Pfam" id="PF20151"/>
    </source>
</evidence>
<keyword evidence="4" id="KW-1185">Reference proteome</keyword>
<accession>A0A0D0DSF0</accession>
<sequence>MSVPQSFLQDLWIRKSVGLAGFSCLVYDYILILDEEVKFIWKAPWSFTKVIFLVNRYGNLLGQGFIQVVETGWVVHDSQDLCQRFNLFASIFMILSAESIHILVLLRAWAIWGCERRVATVLIGVYSVYLFLMLIMVALGMNSQSFHEFQYLDLIGVCVGVIPRMWFLFWASL</sequence>
<keyword evidence="1" id="KW-0472">Membrane</keyword>